<protein>
    <submittedName>
        <fullName evidence="4">DNA methyltransferase</fullName>
    </submittedName>
</protein>
<accession>A0ABT7VSC8</accession>
<dbReference type="InterPro" id="IPR002941">
    <property type="entry name" value="DNA_methylase_N4/N6"/>
</dbReference>
<dbReference type="Gene3D" id="3.40.50.150">
    <property type="entry name" value="Vaccinia Virus protein VP39"/>
    <property type="match status" value="1"/>
</dbReference>
<dbReference type="PANTHER" id="PTHR13370">
    <property type="entry name" value="RNA METHYLASE-RELATED"/>
    <property type="match status" value="1"/>
</dbReference>
<comment type="caution">
    <text evidence="4">The sequence shown here is derived from an EMBL/GenBank/DDBJ whole genome shotgun (WGS) entry which is preliminary data.</text>
</comment>
<evidence type="ECO:0000313" key="4">
    <source>
        <dbReference type="EMBL" id="MDM8562571.1"/>
    </source>
</evidence>
<evidence type="ECO:0000256" key="1">
    <source>
        <dbReference type="ARBA" id="ARBA00022603"/>
    </source>
</evidence>
<name>A0ABT7VSC8_9GAMM</name>
<keyword evidence="5" id="KW-1185">Reference proteome</keyword>
<gene>
    <name evidence="4" type="ORF">QUF54_04375</name>
</gene>
<keyword evidence="2" id="KW-0808">Transferase</keyword>
<keyword evidence="1 4" id="KW-0489">Methyltransferase</keyword>
<dbReference type="PRINTS" id="PR00508">
    <property type="entry name" value="S21N4MTFRASE"/>
</dbReference>
<dbReference type="Proteomes" id="UP001171945">
    <property type="component" value="Unassembled WGS sequence"/>
</dbReference>
<dbReference type="InterPro" id="IPR001091">
    <property type="entry name" value="RM_Methyltransferase"/>
</dbReference>
<dbReference type="EMBL" id="JAUCGM010000203">
    <property type="protein sequence ID" value="MDM8562571.1"/>
    <property type="molecule type" value="Genomic_DNA"/>
</dbReference>
<evidence type="ECO:0000256" key="2">
    <source>
        <dbReference type="ARBA" id="ARBA00022679"/>
    </source>
</evidence>
<organism evidence="4 5">
    <name type="scientific">Candidatus Marithioploca araucensis</name>
    <dbReference type="NCBI Taxonomy" id="70273"/>
    <lineage>
        <taxon>Bacteria</taxon>
        <taxon>Pseudomonadati</taxon>
        <taxon>Pseudomonadota</taxon>
        <taxon>Gammaproteobacteria</taxon>
        <taxon>Thiotrichales</taxon>
        <taxon>Thiotrichaceae</taxon>
        <taxon>Candidatus Marithioploca</taxon>
    </lineage>
</organism>
<dbReference type="Pfam" id="PF01555">
    <property type="entry name" value="N6_N4_Mtase"/>
    <property type="match status" value="1"/>
</dbReference>
<feature type="domain" description="DNA methylase N-4/N-6" evidence="3">
    <location>
        <begin position="2"/>
        <end position="232"/>
    </location>
</feature>
<proteinExistence type="predicted"/>
<reference evidence="4" key="1">
    <citation type="submission" date="2023-06" db="EMBL/GenBank/DDBJ databases">
        <title>Uncultivated large filamentous bacteria from sulfidic sediments reveal new species and different genomic features in energy metabolism and defense.</title>
        <authorList>
            <person name="Fonseca A."/>
        </authorList>
    </citation>
    <scope>NUCLEOTIDE SEQUENCE</scope>
    <source>
        <strain evidence="4">HSG4</strain>
    </source>
</reference>
<evidence type="ECO:0000259" key="3">
    <source>
        <dbReference type="Pfam" id="PF01555"/>
    </source>
</evidence>
<dbReference type="GO" id="GO:0032259">
    <property type="term" value="P:methylation"/>
    <property type="evidence" value="ECO:0007669"/>
    <property type="project" value="UniProtKB-KW"/>
</dbReference>
<dbReference type="PANTHER" id="PTHR13370:SF16">
    <property type="entry name" value="SITE-SPECIFIC DNA-METHYLTRANSFERASE (ADENINE-SPECIFIC)"/>
    <property type="match status" value="1"/>
</dbReference>
<dbReference type="SUPFAM" id="SSF53335">
    <property type="entry name" value="S-adenosyl-L-methionine-dependent methyltransferases"/>
    <property type="match status" value="1"/>
</dbReference>
<dbReference type="GO" id="GO:0008168">
    <property type="term" value="F:methyltransferase activity"/>
    <property type="evidence" value="ECO:0007669"/>
    <property type="project" value="UniProtKB-KW"/>
</dbReference>
<sequence length="590" mass="68444">CIMDEVFGRENFIATIILKTRSNSRHKRLSILNDYIIFYAKETKHLKYHQLYHEKELDLERFHWVELDNGEVVNIGQLDHIDKSLRPFASEKIQSYSGAGNTIHPFEYKGKIFKPSPSRGWRCSVGNLKKLEQKNRLVIRGNSLRYKYYFDDFPANQINNLWVDQLSEPKKSYVVQTATTVIQRCLLMTTDPGDLVLDPTCGSGTTAEVAEQWGRRWICIDTSRIALNIAKKRLMTALFPYYKLHDEKGHDIRQGFIYKKCPHTTMRTVIYDEPPIIEILYDKVQEDKNKLRITGPFTLETLKKNLDPPTNAKTEQLIQRIFEQLKAAGVKNGLKHEKALLTELKPLSGPHLHAEGFYNTSQGKKKAYFHIGPQFGSVSKRAVNAARRECVQLYDANWLIILSFSFENKISNETVKTRYGHFELTKVCMHDDLLQEDFKEDKRAASFITIGEPNIQVHKKNNTVQIEICGFNIYNPIKDKMEARNINENIAYWMIDDDYDGQHFVVKQVFFCGGNKKEFQKWQKALSHFAKKKERKKVHKTLKIAIDETAFARVYHHLSHPITIQSPKQKMAVKTISQLGEENTTIIEVV</sequence>
<evidence type="ECO:0000313" key="5">
    <source>
        <dbReference type="Proteomes" id="UP001171945"/>
    </source>
</evidence>
<feature type="non-terminal residue" evidence="4">
    <location>
        <position position="1"/>
    </location>
</feature>
<dbReference type="InterPro" id="IPR029063">
    <property type="entry name" value="SAM-dependent_MTases_sf"/>
</dbReference>